<organism evidence="1 2">
    <name type="scientific">Actinomortierella ambigua</name>
    <dbReference type="NCBI Taxonomy" id="1343610"/>
    <lineage>
        <taxon>Eukaryota</taxon>
        <taxon>Fungi</taxon>
        <taxon>Fungi incertae sedis</taxon>
        <taxon>Mucoromycota</taxon>
        <taxon>Mortierellomycotina</taxon>
        <taxon>Mortierellomycetes</taxon>
        <taxon>Mortierellales</taxon>
        <taxon>Mortierellaceae</taxon>
        <taxon>Actinomortierella</taxon>
    </lineage>
</organism>
<protein>
    <submittedName>
        <fullName evidence="1">Uncharacterized protein</fullName>
    </submittedName>
</protein>
<dbReference type="AlphaFoldDB" id="A0A9P6PNR8"/>
<gene>
    <name evidence="1" type="ORF">DFQ27_000461</name>
</gene>
<sequence>MLYATSLSVSLIGYRRQLQEHDVYEVLDRYRAALVGNQLAAAWKDEIERAEQQRQLLSERRSRESTVRSAKPSWIGGIIKRMHILQFIQRTQNAAKEGVSPPPWWHGYVLTVLILIANIVQVLAANGWVKHAYLVSIPARTGLVDMIFQKATRLSLTARQQNQFPDGKI</sequence>
<feature type="non-terminal residue" evidence="1">
    <location>
        <position position="1"/>
    </location>
</feature>
<proteinExistence type="predicted"/>
<dbReference type="Proteomes" id="UP000807716">
    <property type="component" value="Unassembled WGS sequence"/>
</dbReference>
<evidence type="ECO:0000313" key="2">
    <source>
        <dbReference type="Proteomes" id="UP000807716"/>
    </source>
</evidence>
<reference evidence="1" key="1">
    <citation type="journal article" date="2020" name="Fungal Divers.">
        <title>Resolving the Mortierellaceae phylogeny through synthesis of multi-gene phylogenetics and phylogenomics.</title>
        <authorList>
            <person name="Vandepol N."/>
            <person name="Liber J."/>
            <person name="Desiro A."/>
            <person name="Na H."/>
            <person name="Kennedy M."/>
            <person name="Barry K."/>
            <person name="Grigoriev I.V."/>
            <person name="Miller A.N."/>
            <person name="O'Donnell K."/>
            <person name="Stajich J.E."/>
            <person name="Bonito G."/>
        </authorList>
    </citation>
    <scope>NUCLEOTIDE SEQUENCE</scope>
    <source>
        <strain evidence="1">BC1065</strain>
    </source>
</reference>
<name>A0A9P6PNR8_9FUNG</name>
<comment type="caution">
    <text evidence="1">The sequence shown here is derived from an EMBL/GenBank/DDBJ whole genome shotgun (WGS) entry which is preliminary data.</text>
</comment>
<dbReference type="OrthoDB" id="2447978at2759"/>
<accession>A0A9P6PNR8</accession>
<dbReference type="EMBL" id="JAAAJB010001106">
    <property type="protein sequence ID" value="KAG0249015.1"/>
    <property type="molecule type" value="Genomic_DNA"/>
</dbReference>
<evidence type="ECO:0000313" key="1">
    <source>
        <dbReference type="EMBL" id="KAG0249015.1"/>
    </source>
</evidence>
<keyword evidence="2" id="KW-1185">Reference proteome</keyword>